<gene>
    <name evidence="1" type="ORF">CPB84DRAFT_1787363</name>
</gene>
<dbReference type="Proteomes" id="UP000724874">
    <property type="component" value="Unassembled WGS sequence"/>
</dbReference>
<keyword evidence="2" id="KW-1185">Reference proteome</keyword>
<accession>A0A9P5NIE0</accession>
<name>A0A9P5NIE0_GYMJU</name>
<comment type="caution">
    <text evidence="1">The sequence shown here is derived from an EMBL/GenBank/DDBJ whole genome shotgun (WGS) entry which is preliminary data.</text>
</comment>
<evidence type="ECO:0000313" key="1">
    <source>
        <dbReference type="EMBL" id="KAF8886693.1"/>
    </source>
</evidence>
<evidence type="ECO:0000313" key="2">
    <source>
        <dbReference type="Proteomes" id="UP000724874"/>
    </source>
</evidence>
<protein>
    <submittedName>
        <fullName evidence="1">Uncharacterized protein</fullName>
    </submittedName>
</protein>
<dbReference type="OrthoDB" id="2408877at2759"/>
<sequence length="90" mass="10735">MPHENYHEHVRNIYLLHMLLRDFSPLAQNEDSQKKRQKLLDDLITLHGIDTHRYLRPRTKVLKSGSLHLAFDFAQSPHDFGRFINMVCRL</sequence>
<dbReference type="EMBL" id="JADNYJ010000094">
    <property type="protein sequence ID" value="KAF8886693.1"/>
    <property type="molecule type" value="Genomic_DNA"/>
</dbReference>
<organism evidence="1 2">
    <name type="scientific">Gymnopilus junonius</name>
    <name type="common">Spectacular rustgill mushroom</name>
    <name type="synonym">Gymnopilus spectabilis subsp. junonius</name>
    <dbReference type="NCBI Taxonomy" id="109634"/>
    <lineage>
        <taxon>Eukaryota</taxon>
        <taxon>Fungi</taxon>
        <taxon>Dikarya</taxon>
        <taxon>Basidiomycota</taxon>
        <taxon>Agaricomycotina</taxon>
        <taxon>Agaricomycetes</taxon>
        <taxon>Agaricomycetidae</taxon>
        <taxon>Agaricales</taxon>
        <taxon>Agaricineae</taxon>
        <taxon>Hymenogastraceae</taxon>
        <taxon>Gymnopilus</taxon>
    </lineage>
</organism>
<reference evidence="1" key="1">
    <citation type="submission" date="2020-11" db="EMBL/GenBank/DDBJ databases">
        <authorList>
            <consortium name="DOE Joint Genome Institute"/>
            <person name="Ahrendt S."/>
            <person name="Riley R."/>
            <person name="Andreopoulos W."/>
            <person name="LaButti K."/>
            <person name="Pangilinan J."/>
            <person name="Ruiz-duenas F.J."/>
            <person name="Barrasa J.M."/>
            <person name="Sanchez-Garcia M."/>
            <person name="Camarero S."/>
            <person name="Miyauchi S."/>
            <person name="Serrano A."/>
            <person name="Linde D."/>
            <person name="Babiker R."/>
            <person name="Drula E."/>
            <person name="Ayuso-Fernandez I."/>
            <person name="Pacheco R."/>
            <person name="Padilla G."/>
            <person name="Ferreira P."/>
            <person name="Barriuso J."/>
            <person name="Kellner H."/>
            <person name="Castanera R."/>
            <person name="Alfaro M."/>
            <person name="Ramirez L."/>
            <person name="Pisabarro A.G."/>
            <person name="Kuo A."/>
            <person name="Tritt A."/>
            <person name="Lipzen A."/>
            <person name="He G."/>
            <person name="Yan M."/>
            <person name="Ng V."/>
            <person name="Cullen D."/>
            <person name="Martin F."/>
            <person name="Rosso M.-N."/>
            <person name="Henrissat B."/>
            <person name="Hibbett D."/>
            <person name="Martinez A.T."/>
            <person name="Grigoriev I.V."/>
        </authorList>
    </citation>
    <scope>NUCLEOTIDE SEQUENCE</scope>
    <source>
        <strain evidence="1">AH 44721</strain>
    </source>
</reference>
<proteinExistence type="predicted"/>
<dbReference type="AlphaFoldDB" id="A0A9P5NIE0"/>